<feature type="compositionally biased region" description="Basic and acidic residues" evidence="1">
    <location>
        <begin position="147"/>
        <end position="157"/>
    </location>
</feature>
<feature type="compositionally biased region" description="Acidic residues" evidence="1">
    <location>
        <begin position="165"/>
        <end position="178"/>
    </location>
</feature>
<reference evidence="2 3" key="1">
    <citation type="submission" date="2017-07" db="EMBL/GenBank/DDBJ databases">
        <title>Draft genome sequence of Enterobacter cloacae ST128, a clinical strain coproducing KPC-2 and NDM-1 carbapenemases.</title>
        <authorList>
            <person name="Li X."/>
        </authorList>
    </citation>
    <scope>NUCLEOTIDE SEQUENCE [LARGE SCALE GENOMIC DNA]</scope>
    <source>
        <strain evidence="2 3">HBY</strain>
    </source>
</reference>
<sequence length="277" mass="31785">MTDIINSKVFSFTNTEDAFNECTRITNLKTGVTVSLSPTNKQLFVRIRHRFHNFVKKRGGKYYDNIDQLGESVGVKYDAASDGIKKLKAVGLISGTIKGRSYQWESVADLTPEDFLFERDINAMKRKTAPEWVDCLKHPVFGNAKEDVAPEVQEEKQQSVPEADPMCEFDDMPEEEAPAPEKVEPTPKPKPTKKPTPKKAPANQQAISPFEFKKPRDERLDGWNFERLNDTSYRHQTFNDFDLPYLVLFESQGKLTNPKAIEHLKMKRNLFERTGRL</sequence>
<comment type="caution">
    <text evidence="2">The sequence shown here is derived from an EMBL/GenBank/DDBJ whole genome shotgun (WGS) entry which is preliminary data.</text>
</comment>
<protein>
    <recommendedName>
        <fullName evidence="4">ArsR family transcriptional regulator</fullName>
    </recommendedName>
</protein>
<accession>A0AAP8GQS0</accession>
<dbReference type="EMBL" id="NMVR01000001">
    <property type="protein sequence ID" value="PJG41712.1"/>
    <property type="molecule type" value="Genomic_DNA"/>
</dbReference>
<proteinExistence type="predicted"/>
<evidence type="ECO:0008006" key="4">
    <source>
        <dbReference type="Google" id="ProtNLM"/>
    </source>
</evidence>
<organism evidence="2 3">
    <name type="scientific">Enterobacter hormaechei</name>
    <dbReference type="NCBI Taxonomy" id="158836"/>
    <lineage>
        <taxon>Bacteria</taxon>
        <taxon>Pseudomonadati</taxon>
        <taxon>Pseudomonadota</taxon>
        <taxon>Gammaproteobacteria</taxon>
        <taxon>Enterobacterales</taxon>
        <taxon>Enterobacteriaceae</taxon>
        <taxon>Enterobacter</taxon>
        <taxon>Enterobacter cloacae complex</taxon>
    </lineage>
</organism>
<evidence type="ECO:0000256" key="1">
    <source>
        <dbReference type="SAM" id="MobiDB-lite"/>
    </source>
</evidence>
<evidence type="ECO:0000313" key="2">
    <source>
        <dbReference type="EMBL" id="PJG41712.1"/>
    </source>
</evidence>
<dbReference type="AlphaFoldDB" id="A0AAP8GQS0"/>
<dbReference type="RefSeq" id="WP_032658672.1">
    <property type="nucleotide sequence ID" value="NZ_CP114979.1"/>
</dbReference>
<feature type="region of interest" description="Disordered" evidence="1">
    <location>
        <begin position="147"/>
        <end position="205"/>
    </location>
</feature>
<dbReference type="Proteomes" id="UP000231328">
    <property type="component" value="Unassembled WGS sequence"/>
</dbReference>
<gene>
    <name evidence="2" type="ORF">CGZ54_00045</name>
</gene>
<evidence type="ECO:0000313" key="3">
    <source>
        <dbReference type="Proteomes" id="UP000231328"/>
    </source>
</evidence>
<name>A0AAP8GQS0_9ENTR</name>